<evidence type="ECO:0000256" key="1">
    <source>
        <dbReference type="ARBA" id="ARBA00022676"/>
    </source>
</evidence>
<organism evidence="5 6">
    <name type="scientific">Mycolicibacterium vaccae ATCC 25954</name>
    <dbReference type="NCBI Taxonomy" id="1194972"/>
    <lineage>
        <taxon>Bacteria</taxon>
        <taxon>Bacillati</taxon>
        <taxon>Actinomycetota</taxon>
        <taxon>Actinomycetes</taxon>
        <taxon>Mycobacteriales</taxon>
        <taxon>Mycobacteriaceae</taxon>
        <taxon>Mycolicibacterium</taxon>
    </lineage>
</organism>
<evidence type="ECO:0000259" key="3">
    <source>
        <dbReference type="Pfam" id="PF00534"/>
    </source>
</evidence>
<dbReference type="SUPFAM" id="SSF53756">
    <property type="entry name" value="UDP-Glycosyltransferase/glycogen phosphorylase"/>
    <property type="match status" value="1"/>
</dbReference>
<dbReference type="Pfam" id="PF13579">
    <property type="entry name" value="Glyco_trans_4_4"/>
    <property type="match status" value="1"/>
</dbReference>
<dbReference type="GO" id="GO:0016757">
    <property type="term" value="F:glycosyltransferase activity"/>
    <property type="evidence" value="ECO:0007669"/>
    <property type="project" value="UniProtKB-KW"/>
</dbReference>
<gene>
    <name evidence="5" type="ORF">MVAC_13591</name>
</gene>
<keyword evidence="6" id="KW-1185">Reference proteome</keyword>
<dbReference type="eggNOG" id="COG0297">
    <property type="taxonomic scope" value="Bacteria"/>
</dbReference>
<proteinExistence type="predicted"/>
<dbReference type="Proteomes" id="UP000006072">
    <property type="component" value="Unassembled WGS sequence"/>
</dbReference>
<accession>K0UQF3</accession>
<evidence type="ECO:0000313" key="5">
    <source>
        <dbReference type="EMBL" id="EJZ09076.1"/>
    </source>
</evidence>
<feature type="domain" description="Glycosyl transferase family 1" evidence="3">
    <location>
        <begin position="174"/>
        <end position="332"/>
    </location>
</feature>
<comment type="caution">
    <text evidence="5">The sequence shown here is derived from an EMBL/GenBank/DDBJ whole genome shotgun (WGS) entry which is preliminary data.</text>
</comment>
<dbReference type="EMBL" id="ALQA01000025">
    <property type="protein sequence ID" value="EJZ09076.1"/>
    <property type="molecule type" value="Genomic_DNA"/>
</dbReference>
<dbReference type="PANTHER" id="PTHR12526">
    <property type="entry name" value="GLYCOSYLTRANSFERASE"/>
    <property type="match status" value="1"/>
</dbReference>
<sequence>MKLALVGDRADSGGDEFERLADALDRRGHDVRMFVARHIGVVDGAAGADELMPLIGDIAQQLIDAWDADRPDVVHCFGWAHGMAAQLAAKRRPVPTVQAYPSLDVTTRPGDSGADTPKKIRSLLVRNATAVTVACHDDMDEVLRLGCPRARVAVLPPGVEVDDVTAEEILSRGTESGPRIVAVARDFTPRQGLAQVLRTLPSLGPAELVLVATHDADPEQSERHLELARRLRVDRRVRLVARPAAGDLTALFGSADVVVAPAQYESSCATVLHAMGCGAPIIGVAAGGPQDAVISDVTGLLVPPGNPEALGRALRSVLGQTVLRQGMGLAGRSRARSRYSWDRIATDAEGIYEAALSRETATAR</sequence>
<dbReference type="InterPro" id="IPR001296">
    <property type="entry name" value="Glyco_trans_1"/>
</dbReference>
<evidence type="ECO:0000256" key="2">
    <source>
        <dbReference type="ARBA" id="ARBA00022679"/>
    </source>
</evidence>
<name>K0UQF3_MYCVA</name>
<evidence type="ECO:0000259" key="4">
    <source>
        <dbReference type="Pfam" id="PF13579"/>
    </source>
</evidence>
<keyword evidence="1" id="KW-0328">Glycosyltransferase</keyword>
<dbReference type="PATRIC" id="fig|1194972.3.peg.2715"/>
<dbReference type="PANTHER" id="PTHR12526:SF635">
    <property type="entry name" value="GLYCOSYL TRANSFERASE GROUP 1"/>
    <property type="match status" value="1"/>
</dbReference>
<dbReference type="RefSeq" id="WP_003932201.1">
    <property type="nucleotide sequence ID" value="NZ_JH814696.1"/>
</dbReference>
<evidence type="ECO:0000313" key="6">
    <source>
        <dbReference type="Proteomes" id="UP000006072"/>
    </source>
</evidence>
<keyword evidence="2 5" id="KW-0808">Transferase</keyword>
<dbReference type="InterPro" id="IPR028098">
    <property type="entry name" value="Glyco_trans_4-like_N"/>
</dbReference>
<protein>
    <submittedName>
        <fullName evidence="5">Group 1 glycosyl transferase</fullName>
    </submittedName>
</protein>
<dbReference type="Gene3D" id="3.40.50.2000">
    <property type="entry name" value="Glycogen Phosphorylase B"/>
    <property type="match status" value="2"/>
</dbReference>
<dbReference type="Pfam" id="PF00534">
    <property type="entry name" value="Glycos_transf_1"/>
    <property type="match status" value="1"/>
</dbReference>
<reference evidence="5 6" key="1">
    <citation type="journal article" date="2012" name="J. Bacteriol.">
        <title>Complete Genome Sequence of Mycobacterium vaccae Type Strain ATCC 25954.</title>
        <authorList>
            <person name="Ho Y.S."/>
            <person name="Adroub S.A."/>
            <person name="Abadi M."/>
            <person name="Al Alwan B."/>
            <person name="Alkhateeb R."/>
            <person name="Gao G."/>
            <person name="Ragab A."/>
            <person name="Ali S."/>
            <person name="van Soolingen D."/>
            <person name="Bitter W."/>
            <person name="Pain A."/>
            <person name="Abdallah A.M."/>
        </authorList>
    </citation>
    <scope>NUCLEOTIDE SEQUENCE [LARGE SCALE GENOMIC DNA]</scope>
    <source>
        <strain evidence="5 6">ATCC 25954</strain>
    </source>
</reference>
<feature type="domain" description="Glycosyltransferase subfamily 4-like N-terminal" evidence="4">
    <location>
        <begin position="17"/>
        <end position="158"/>
    </location>
</feature>
<dbReference type="HOGENOM" id="CLU_009583_0_3_11"/>
<dbReference type="AlphaFoldDB" id="K0UQF3"/>